<feature type="domain" description="Cystatin" evidence="5">
    <location>
        <begin position="21"/>
        <end position="134"/>
    </location>
</feature>
<dbReference type="GO" id="GO:0005615">
    <property type="term" value="C:extracellular space"/>
    <property type="evidence" value="ECO:0007669"/>
    <property type="project" value="TreeGrafter"/>
</dbReference>
<keyword evidence="2" id="KW-0646">Protease inhibitor</keyword>
<dbReference type="GO" id="GO:0004869">
    <property type="term" value="F:cysteine-type endopeptidase inhibitor activity"/>
    <property type="evidence" value="ECO:0007669"/>
    <property type="project" value="UniProtKB-KW"/>
</dbReference>
<proteinExistence type="inferred from homology"/>
<dbReference type="GO" id="GO:0005737">
    <property type="term" value="C:cytoplasm"/>
    <property type="evidence" value="ECO:0007669"/>
    <property type="project" value="TreeGrafter"/>
</dbReference>
<dbReference type="GO" id="GO:0031982">
    <property type="term" value="C:vesicle"/>
    <property type="evidence" value="ECO:0007669"/>
    <property type="project" value="TreeGrafter"/>
</dbReference>
<evidence type="ECO:0000259" key="5">
    <source>
        <dbReference type="SMART" id="SM00043"/>
    </source>
</evidence>
<keyword evidence="7" id="KW-1185">Reference proteome</keyword>
<name>A0AAW1AND6_CROAD</name>
<dbReference type="SMART" id="SM00043">
    <property type="entry name" value="CY"/>
    <property type="match status" value="1"/>
</dbReference>
<dbReference type="Proteomes" id="UP001474421">
    <property type="component" value="Unassembled WGS sequence"/>
</dbReference>
<accession>A0AAW1AND6</accession>
<keyword evidence="4" id="KW-0732">Signal</keyword>
<protein>
    <submittedName>
        <fullName evidence="6">Cystatin-like</fullName>
    </submittedName>
</protein>
<dbReference type="SUPFAM" id="SSF54403">
    <property type="entry name" value="Cystatin/monellin"/>
    <property type="match status" value="2"/>
</dbReference>
<dbReference type="Pfam" id="PF00031">
    <property type="entry name" value="Cystatin"/>
    <property type="match status" value="1"/>
</dbReference>
<organism evidence="6 7">
    <name type="scientific">Crotalus adamanteus</name>
    <name type="common">Eastern diamondback rattlesnake</name>
    <dbReference type="NCBI Taxonomy" id="8729"/>
    <lineage>
        <taxon>Eukaryota</taxon>
        <taxon>Metazoa</taxon>
        <taxon>Chordata</taxon>
        <taxon>Craniata</taxon>
        <taxon>Vertebrata</taxon>
        <taxon>Euteleostomi</taxon>
        <taxon>Lepidosauria</taxon>
        <taxon>Squamata</taxon>
        <taxon>Bifurcata</taxon>
        <taxon>Unidentata</taxon>
        <taxon>Episquamata</taxon>
        <taxon>Toxicofera</taxon>
        <taxon>Serpentes</taxon>
        <taxon>Colubroidea</taxon>
        <taxon>Viperidae</taxon>
        <taxon>Crotalinae</taxon>
        <taxon>Crotalus</taxon>
    </lineage>
</organism>
<gene>
    <name evidence="6" type="ORF">NXF25_018609</name>
</gene>
<dbReference type="EMBL" id="JAOTOJ010000019">
    <property type="protein sequence ID" value="KAK9391279.1"/>
    <property type="molecule type" value="Genomic_DNA"/>
</dbReference>
<keyword evidence="3" id="KW-0789">Thiol protease inhibitor</keyword>
<dbReference type="PANTHER" id="PTHR46186">
    <property type="entry name" value="CYSTATIN"/>
    <property type="match status" value="1"/>
</dbReference>
<evidence type="ECO:0000313" key="7">
    <source>
        <dbReference type="Proteomes" id="UP001474421"/>
    </source>
</evidence>
<feature type="chain" id="PRO_5043833465" evidence="4">
    <location>
        <begin position="22"/>
        <end position="241"/>
    </location>
</feature>
<evidence type="ECO:0000256" key="2">
    <source>
        <dbReference type="ARBA" id="ARBA00022690"/>
    </source>
</evidence>
<sequence>MMHSQMPVWSLLCALLMLPLGMPQGLVELRLSDQGVQQAAAFAVQEYNDGRQDAPSFFKKLRVVYAQSPVNFPNVYHLTIALVQTACIKRPGTTMAYVKIQQCPLFPGQPQVNCYFKITSYHGDTMSLDVQILTSAGERGDPGDGEVVRTWAGETGQPQGRGFWGMGVASAQMPVRSLLCALLMLPLGMPQGLVELRLSDQGVQQAAAFAVQEYNNDQQDAPSYFKKLQVVNVLYFQAIRR</sequence>
<reference evidence="6 7" key="1">
    <citation type="journal article" date="2024" name="Proc. Natl. Acad. Sci. U.S.A.">
        <title>The genetic regulatory architecture and epigenomic basis for age-related changes in rattlesnake venom.</title>
        <authorList>
            <person name="Hogan M.P."/>
            <person name="Holding M.L."/>
            <person name="Nystrom G.S."/>
            <person name="Colston T.J."/>
            <person name="Bartlett D.A."/>
            <person name="Mason A.J."/>
            <person name="Ellsworth S.A."/>
            <person name="Rautsaw R.M."/>
            <person name="Lawrence K.C."/>
            <person name="Strickland J.L."/>
            <person name="He B."/>
            <person name="Fraser P."/>
            <person name="Margres M.J."/>
            <person name="Gilbert D.M."/>
            <person name="Gibbs H.L."/>
            <person name="Parkinson C.L."/>
            <person name="Rokyta D.R."/>
        </authorList>
    </citation>
    <scope>NUCLEOTIDE SEQUENCE [LARGE SCALE GENOMIC DNA]</scope>
    <source>
        <strain evidence="6">DRR0105</strain>
    </source>
</reference>
<feature type="signal peptide" evidence="4">
    <location>
        <begin position="1"/>
        <end position="21"/>
    </location>
</feature>
<evidence type="ECO:0000313" key="6">
    <source>
        <dbReference type="EMBL" id="KAK9391279.1"/>
    </source>
</evidence>
<comment type="similarity">
    <text evidence="1">Belongs to the cystatin family.</text>
</comment>
<dbReference type="PANTHER" id="PTHR46186:SF2">
    <property type="entry name" value="CYSTATIN"/>
    <property type="match status" value="1"/>
</dbReference>
<dbReference type="AlphaFoldDB" id="A0AAW1AND6"/>
<dbReference type="InterPro" id="IPR000010">
    <property type="entry name" value="Cystatin_dom"/>
</dbReference>
<evidence type="ECO:0000256" key="4">
    <source>
        <dbReference type="SAM" id="SignalP"/>
    </source>
</evidence>
<evidence type="ECO:0000256" key="1">
    <source>
        <dbReference type="ARBA" id="ARBA00009403"/>
    </source>
</evidence>
<dbReference type="InterPro" id="IPR046350">
    <property type="entry name" value="Cystatin_sf"/>
</dbReference>
<dbReference type="Gene3D" id="3.10.450.10">
    <property type="match status" value="1"/>
</dbReference>
<evidence type="ECO:0000256" key="3">
    <source>
        <dbReference type="ARBA" id="ARBA00022704"/>
    </source>
</evidence>
<comment type="caution">
    <text evidence="6">The sequence shown here is derived from an EMBL/GenBank/DDBJ whole genome shotgun (WGS) entry which is preliminary data.</text>
</comment>
<dbReference type="CDD" id="cd00042">
    <property type="entry name" value="CY"/>
    <property type="match status" value="1"/>
</dbReference>